<gene>
    <name evidence="2" type="ordered locus">CT1688</name>
</gene>
<dbReference type="EnsemblBacteria" id="AAM72913">
    <property type="protein sequence ID" value="AAM72913"/>
    <property type="gene ID" value="CT1688"/>
</dbReference>
<keyword evidence="3" id="KW-1185">Reference proteome</keyword>
<protein>
    <submittedName>
        <fullName evidence="2">Uncharacterized protein</fullName>
    </submittedName>
</protein>
<dbReference type="RefSeq" id="WP_010933352.1">
    <property type="nucleotide sequence ID" value="NC_002932.3"/>
</dbReference>
<proteinExistence type="predicted"/>
<sequence>MAFSCGAQTDGLFTVSGVRILFLGLEKHTAAFSDDILTEAGTDGRIRGIDGKALTLLALLTGLCFLFVHDLHIRNTVYRFNNG</sequence>
<feature type="transmembrane region" description="Helical" evidence="1">
    <location>
        <begin position="53"/>
        <end position="73"/>
    </location>
</feature>
<reference evidence="2 3" key="1">
    <citation type="journal article" date="2002" name="Proc. Natl. Acad. Sci. U.S.A.">
        <title>The complete genome sequence of Chlorobium tepidum TLS, a photosynthetic, anaerobic, green-sulfur bacterium.</title>
        <authorList>
            <person name="Eisen J.A."/>
            <person name="Nelson K.E."/>
            <person name="Paulsen I.T."/>
            <person name="Heidelberg J.F."/>
            <person name="Wu M."/>
            <person name="Dodson R.J."/>
            <person name="Deboy R."/>
            <person name="Gwinn M.L."/>
            <person name="Nelson W.C."/>
            <person name="Haft D.H."/>
            <person name="Hickey E.K."/>
            <person name="Peterson J.D."/>
            <person name="Durkin A.S."/>
            <person name="Kolonay J.L."/>
            <person name="Yang F."/>
            <person name="Holt I."/>
            <person name="Umayam L.A."/>
            <person name="Mason T."/>
            <person name="Brenner M."/>
            <person name="Shea T.P."/>
            <person name="Parksey D."/>
            <person name="Nierman W.C."/>
            <person name="Feldblyum T.V."/>
            <person name="Hansen C.L."/>
            <person name="Craven M.B."/>
            <person name="Radune D."/>
            <person name="Vamathevan J."/>
            <person name="Khouri H."/>
            <person name="White O."/>
            <person name="Gruber T.M."/>
            <person name="Ketchum K.A."/>
            <person name="Venter J.C."/>
            <person name="Tettelin H."/>
            <person name="Bryant D.A."/>
            <person name="Fraser C.M."/>
        </authorList>
    </citation>
    <scope>NUCLEOTIDE SEQUENCE [LARGE SCALE GENOMIC DNA]</scope>
    <source>
        <strain evidence="3">ATCC 49652 / DSM 12025 / NBRC 103806 / TLS</strain>
    </source>
</reference>
<dbReference type="HOGENOM" id="CLU_2536499_0_0_10"/>
<evidence type="ECO:0000313" key="2">
    <source>
        <dbReference type="EMBL" id="AAM72913.1"/>
    </source>
</evidence>
<dbReference type="AlphaFoldDB" id="Q8KBU4"/>
<keyword evidence="1" id="KW-0812">Transmembrane</keyword>
<name>Q8KBU4_CHLTE</name>
<keyword evidence="1" id="KW-0472">Membrane</keyword>
<dbReference type="OrthoDB" id="9857334at2"/>
<dbReference type="STRING" id="194439.CT1688"/>
<dbReference type="KEGG" id="cte:CT1688"/>
<evidence type="ECO:0000256" key="1">
    <source>
        <dbReference type="SAM" id="Phobius"/>
    </source>
</evidence>
<accession>Q8KBU4</accession>
<keyword evidence="1" id="KW-1133">Transmembrane helix</keyword>
<organism evidence="2 3">
    <name type="scientific">Chlorobaculum tepidum (strain ATCC 49652 / DSM 12025 / NBRC 103806 / TLS)</name>
    <name type="common">Chlorobium tepidum</name>
    <dbReference type="NCBI Taxonomy" id="194439"/>
    <lineage>
        <taxon>Bacteria</taxon>
        <taxon>Pseudomonadati</taxon>
        <taxon>Chlorobiota</taxon>
        <taxon>Chlorobiia</taxon>
        <taxon>Chlorobiales</taxon>
        <taxon>Chlorobiaceae</taxon>
        <taxon>Chlorobaculum</taxon>
    </lineage>
</organism>
<dbReference type="Proteomes" id="UP000001007">
    <property type="component" value="Chromosome"/>
</dbReference>
<evidence type="ECO:0000313" key="3">
    <source>
        <dbReference type="Proteomes" id="UP000001007"/>
    </source>
</evidence>
<dbReference type="EMBL" id="AE006470">
    <property type="protein sequence ID" value="AAM72913.1"/>
    <property type="molecule type" value="Genomic_DNA"/>
</dbReference>